<keyword evidence="2" id="KW-1185">Reference proteome</keyword>
<dbReference type="PANTHER" id="PTHR35696:SF1">
    <property type="entry name" value="ELECTRON CARRIER_IRON ION-BINDING PROTEIN"/>
    <property type="match status" value="1"/>
</dbReference>
<feature type="region of interest" description="Disordered" evidence="1">
    <location>
        <begin position="1"/>
        <end position="46"/>
    </location>
</feature>
<dbReference type="AlphaFoldDB" id="A0A6J1DRY6"/>
<name>A0A6J1DRY6_MOMCH</name>
<evidence type="ECO:0000256" key="1">
    <source>
        <dbReference type="SAM" id="MobiDB-lite"/>
    </source>
</evidence>
<evidence type="ECO:0000313" key="2">
    <source>
        <dbReference type="Proteomes" id="UP000504603"/>
    </source>
</evidence>
<sequence length="387" mass="42783">MAAPSPSASNNSSDTGTTATAATANVAVSSNHLANRTGTPPKTLRGLNKPKCRVCGNVARSRCPYESCKSCCARNQNPCYIHVLKANATFPDKTPTSSSPLFEKQSADPSSSGTSLRVASLRQLSNNFSQFNSVQIPLRSRKPLTRKDAAAINEWRFSKLREFRERHIEAGNEAFDRYMQNVNLLEEVFSMKSMIDGSIKDGPSVNSSAEANTEEMVSGLKLKIGSDPIRSDNSRKRIQQIVEDGLRKLKKVKVTDKVDEVTDQAEPDKVADQTDLNDGCKTAKGWPAKRAIALGDLIDKLNKARNEEDLKSCLAMKHQLFNPHLTSSQAESEEIDMSKEQVVKKDLESRKELGYSLPKLINKTNIDQETLNRIDAHFSSLKQIDNL</sequence>
<dbReference type="PANTHER" id="PTHR35696">
    <property type="entry name" value="ELECTRON CARRIER/IRON ION-BINDING PROTEIN"/>
    <property type="match status" value="1"/>
</dbReference>
<dbReference type="OrthoDB" id="1915989at2759"/>
<dbReference type="Proteomes" id="UP000504603">
    <property type="component" value="Unplaced"/>
</dbReference>
<gene>
    <name evidence="3" type="primary">LOC111022656</name>
</gene>
<protein>
    <submittedName>
        <fullName evidence="3">Uncharacterized protein LOC111022656</fullName>
    </submittedName>
</protein>
<feature type="compositionally biased region" description="Low complexity" evidence="1">
    <location>
        <begin position="1"/>
        <end position="31"/>
    </location>
</feature>
<feature type="region of interest" description="Disordered" evidence="1">
    <location>
        <begin position="93"/>
        <end position="115"/>
    </location>
</feature>
<dbReference type="KEGG" id="mcha:111022656"/>
<reference evidence="3" key="1">
    <citation type="submission" date="2025-08" db="UniProtKB">
        <authorList>
            <consortium name="RefSeq"/>
        </authorList>
    </citation>
    <scope>IDENTIFICATION</scope>
    <source>
        <strain evidence="3">OHB3-1</strain>
    </source>
</reference>
<organism evidence="2 3">
    <name type="scientific">Momordica charantia</name>
    <name type="common">Bitter gourd</name>
    <name type="synonym">Balsam pear</name>
    <dbReference type="NCBI Taxonomy" id="3673"/>
    <lineage>
        <taxon>Eukaryota</taxon>
        <taxon>Viridiplantae</taxon>
        <taxon>Streptophyta</taxon>
        <taxon>Embryophyta</taxon>
        <taxon>Tracheophyta</taxon>
        <taxon>Spermatophyta</taxon>
        <taxon>Magnoliopsida</taxon>
        <taxon>eudicotyledons</taxon>
        <taxon>Gunneridae</taxon>
        <taxon>Pentapetalae</taxon>
        <taxon>rosids</taxon>
        <taxon>fabids</taxon>
        <taxon>Cucurbitales</taxon>
        <taxon>Cucurbitaceae</taxon>
        <taxon>Momordiceae</taxon>
        <taxon>Momordica</taxon>
    </lineage>
</organism>
<dbReference type="GeneID" id="111022656"/>
<dbReference type="RefSeq" id="XP_022155541.1">
    <property type="nucleotide sequence ID" value="XM_022299849.1"/>
</dbReference>
<evidence type="ECO:0000313" key="3">
    <source>
        <dbReference type="RefSeq" id="XP_022155541.1"/>
    </source>
</evidence>
<dbReference type="Pfam" id="PF05142">
    <property type="entry name" value="DUF702"/>
    <property type="match status" value="1"/>
</dbReference>
<accession>A0A6J1DRY6</accession>
<proteinExistence type="predicted"/>